<evidence type="ECO:0000313" key="2">
    <source>
        <dbReference type="Proteomes" id="UP001056707"/>
    </source>
</evidence>
<dbReference type="Proteomes" id="UP001056707">
    <property type="component" value="Chromosome"/>
</dbReference>
<keyword evidence="2" id="KW-1185">Reference proteome</keyword>
<evidence type="ECO:0000313" key="1">
    <source>
        <dbReference type="EMBL" id="USS84593.1"/>
    </source>
</evidence>
<proteinExistence type="predicted"/>
<accession>A0ABY5BNC0</accession>
<reference evidence="1" key="1">
    <citation type="submission" date="2022-05" db="EMBL/GenBank/DDBJ databases">
        <authorList>
            <person name="Oliphant S.A."/>
            <person name="Watson-Haigh N.S."/>
            <person name="Sumby K.M."/>
            <person name="Gardner J.M."/>
            <person name="Jiranek V."/>
        </authorList>
    </citation>
    <scope>NUCLEOTIDE SEQUENCE</scope>
    <source>
        <strain evidence="1">KI16_H9</strain>
    </source>
</reference>
<protein>
    <submittedName>
        <fullName evidence="1">Uncharacterized protein</fullName>
    </submittedName>
</protein>
<dbReference type="RefSeq" id="WP_252749496.1">
    <property type="nucleotide sequence ID" value="NZ_CP097116.1"/>
</dbReference>
<gene>
    <name evidence="1" type="ORF">M3M35_04565</name>
</gene>
<sequence length="286" mass="33295">MENNFMIVPNNEENRIKVNNFINNFKNSAKETVINALKTFDKEYNIKIEWKYFLLGESEKSSLLKPLKSPFIAISNCFILYGSFDYDGSSKSISNMGYMPMSKSFQVLLTNDSIQFNLIDKVQFYLPSYGYNDLQNLYKNIKIYKNKSFDTFKKLDRDNTQKKLNYEKVINKNIRVEKINQKLKTIVDSRFNGDVKYLISRSAIPKGFKYSHPVLYTKSVSSFMGDVNRYGNCFNAIINGIKKDIDQRNYDALFNMNINTQSTQNDFDMILYGDATVIDEDANLHD</sequence>
<organism evidence="1 2">
    <name type="scientific">Fructilactobacillus myrtifloralis</name>
    <dbReference type="NCBI Taxonomy" id="2940301"/>
    <lineage>
        <taxon>Bacteria</taxon>
        <taxon>Bacillati</taxon>
        <taxon>Bacillota</taxon>
        <taxon>Bacilli</taxon>
        <taxon>Lactobacillales</taxon>
        <taxon>Lactobacillaceae</taxon>
        <taxon>Fructilactobacillus</taxon>
    </lineage>
</organism>
<name>A0ABY5BNC0_9LACO</name>
<dbReference type="EMBL" id="CP097116">
    <property type="protein sequence ID" value="USS84593.1"/>
    <property type="molecule type" value="Genomic_DNA"/>
</dbReference>